<dbReference type="GO" id="GO:0006235">
    <property type="term" value="P:dTTP biosynthetic process"/>
    <property type="evidence" value="ECO:0007669"/>
    <property type="project" value="UniProtKB-UniRule"/>
</dbReference>
<keyword evidence="5 7" id="KW-0418">Kinase</keyword>
<dbReference type="GO" id="GO:0004798">
    <property type="term" value="F:dTMP kinase activity"/>
    <property type="evidence" value="ECO:0007669"/>
    <property type="project" value="UniProtKB-UniRule"/>
</dbReference>
<evidence type="ECO:0000256" key="1">
    <source>
        <dbReference type="ARBA" id="ARBA00009776"/>
    </source>
</evidence>
<dbReference type="InterPro" id="IPR027417">
    <property type="entry name" value="P-loop_NTPase"/>
</dbReference>
<evidence type="ECO:0000256" key="7">
    <source>
        <dbReference type="HAMAP-Rule" id="MF_00165"/>
    </source>
</evidence>
<evidence type="ECO:0000313" key="9">
    <source>
        <dbReference type="EMBL" id="CCV65003.1"/>
    </source>
</evidence>
<keyword evidence="6 7" id="KW-0067">ATP-binding</keyword>
<comment type="similarity">
    <text evidence="1 7">Belongs to the thymidylate kinase family.</text>
</comment>
<feature type="binding site" evidence="7">
    <location>
        <begin position="34"/>
        <end position="41"/>
    </location>
    <ligand>
        <name>ATP</name>
        <dbReference type="ChEBI" id="CHEBI:30616"/>
    </ligand>
</feature>
<evidence type="ECO:0000256" key="5">
    <source>
        <dbReference type="ARBA" id="ARBA00022777"/>
    </source>
</evidence>
<dbReference type="Pfam" id="PF02223">
    <property type="entry name" value="Thymidylate_kin"/>
    <property type="match status" value="1"/>
</dbReference>
<dbReference type="Gene3D" id="3.40.50.300">
    <property type="entry name" value="P-loop containing nucleotide triphosphate hydrolases"/>
    <property type="match status" value="1"/>
</dbReference>
<dbReference type="PANTHER" id="PTHR10344:SF1">
    <property type="entry name" value="THYMIDYLATE KINASE"/>
    <property type="match status" value="1"/>
</dbReference>
<dbReference type="KEGG" id="apal:BN85414260"/>
<dbReference type="InterPro" id="IPR039430">
    <property type="entry name" value="Thymidylate_kin-like_dom"/>
</dbReference>
<keyword evidence="2 7" id="KW-0808">Transferase</keyword>
<name>U4KM21_ALTPJ</name>
<dbReference type="PANTHER" id="PTHR10344">
    <property type="entry name" value="THYMIDYLATE KINASE"/>
    <property type="match status" value="1"/>
</dbReference>
<comment type="catalytic activity">
    <reaction evidence="7">
        <text>dTMP + ATP = dTDP + ADP</text>
        <dbReference type="Rhea" id="RHEA:13517"/>
        <dbReference type="ChEBI" id="CHEBI:30616"/>
        <dbReference type="ChEBI" id="CHEBI:58369"/>
        <dbReference type="ChEBI" id="CHEBI:63528"/>
        <dbReference type="ChEBI" id="CHEBI:456216"/>
        <dbReference type="EC" id="2.7.4.9"/>
    </reaction>
</comment>
<keyword evidence="4 7" id="KW-0547">Nucleotide-binding</keyword>
<evidence type="ECO:0000259" key="8">
    <source>
        <dbReference type="Pfam" id="PF02223"/>
    </source>
</evidence>
<dbReference type="GO" id="GO:0005737">
    <property type="term" value="C:cytoplasm"/>
    <property type="evidence" value="ECO:0007669"/>
    <property type="project" value="TreeGrafter"/>
</dbReference>
<keyword evidence="3 7" id="KW-0545">Nucleotide biosynthesis</keyword>
<dbReference type="GO" id="GO:0006227">
    <property type="term" value="P:dUDP biosynthetic process"/>
    <property type="evidence" value="ECO:0007669"/>
    <property type="project" value="TreeGrafter"/>
</dbReference>
<dbReference type="HAMAP" id="MF_00165">
    <property type="entry name" value="Thymidylate_kinase"/>
    <property type="match status" value="1"/>
</dbReference>
<dbReference type="SUPFAM" id="SSF52540">
    <property type="entry name" value="P-loop containing nucleoside triphosphate hydrolases"/>
    <property type="match status" value="1"/>
</dbReference>
<accession>U4KM21</accession>
<sequence length="243" mass="28239">MKKNEEKLRVTYPSRSPQMLSLNNFKGTLIVFEGMDGAGKSTQINKLINYLSSKSFESYSVNFLRSTFTKDITSMAKWKNSNPITRVLIDSLGLYEEINNIFLESLKEKRVIILDRYIYTILSRYSVRGIDKNWLKSLLSLLPQPDIIFYIKTNIETCLERKKGSMLSYWECGCDIYGSDPSIRESYSFADYSNAFIKYQTSLDRVMKKILPHNVTYVLNGNLNENDLHNDITKQLRERGILE</sequence>
<organism evidence="9 10">
    <name type="scientific">Alteracholeplasma palmae (strain ATCC 49389 / J233)</name>
    <name type="common">Acholeplasma palmae</name>
    <dbReference type="NCBI Taxonomy" id="1318466"/>
    <lineage>
        <taxon>Bacteria</taxon>
        <taxon>Bacillati</taxon>
        <taxon>Mycoplasmatota</taxon>
        <taxon>Mollicutes</taxon>
        <taxon>Acholeplasmatales</taxon>
        <taxon>Acholeplasmataceae</taxon>
        <taxon>Acholeplasma</taxon>
    </lineage>
</organism>
<comment type="function">
    <text evidence="7">Phosphorylation of dTMP to form dTDP in both de novo and salvage pathways of dTTP synthesis.</text>
</comment>
<evidence type="ECO:0000256" key="2">
    <source>
        <dbReference type="ARBA" id="ARBA00022679"/>
    </source>
</evidence>
<dbReference type="HOGENOM" id="CLU_049131_1_1_14"/>
<evidence type="ECO:0000256" key="6">
    <source>
        <dbReference type="ARBA" id="ARBA00022840"/>
    </source>
</evidence>
<keyword evidence="10" id="KW-1185">Reference proteome</keyword>
<evidence type="ECO:0000313" key="10">
    <source>
        <dbReference type="Proteomes" id="UP000032740"/>
    </source>
</evidence>
<dbReference type="EMBL" id="FO681347">
    <property type="protein sequence ID" value="CCV65003.1"/>
    <property type="molecule type" value="Genomic_DNA"/>
</dbReference>
<proteinExistence type="inferred from homology"/>
<dbReference type="RefSeq" id="WP_030003886.1">
    <property type="nucleotide sequence ID" value="NC_022538.1"/>
</dbReference>
<dbReference type="GO" id="GO:0005524">
    <property type="term" value="F:ATP binding"/>
    <property type="evidence" value="ECO:0007669"/>
    <property type="project" value="UniProtKB-UniRule"/>
</dbReference>
<dbReference type="OrthoDB" id="9774907at2"/>
<gene>
    <name evidence="7 9" type="primary">tmk</name>
    <name evidence="9" type="ORF">BN85414260</name>
</gene>
<dbReference type="AlphaFoldDB" id="U4KM21"/>
<evidence type="ECO:0000256" key="3">
    <source>
        <dbReference type="ARBA" id="ARBA00022727"/>
    </source>
</evidence>
<dbReference type="Proteomes" id="UP000032740">
    <property type="component" value="Chromosome"/>
</dbReference>
<feature type="domain" description="Thymidylate kinase-like" evidence="8">
    <location>
        <begin position="32"/>
        <end position="164"/>
    </location>
</feature>
<dbReference type="EC" id="2.7.4.9" evidence="7"/>
<reference evidence="9 10" key="1">
    <citation type="journal article" date="2013" name="J. Mol. Microbiol. Biotechnol.">
        <title>Analysis of the Complete Genomes of Acholeplasma brassicae , A. palmae and A. laidlawii and Their Comparison to the Obligate Parasites from ' Candidatus Phytoplasma'.</title>
        <authorList>
            <person name="Kube M."/>
            <person name="Siewert C."/>
            <person name="Migdoll A.M."/>
            <person name="Duduk B."/>
            <person name="Holz S."/>
            <person name="Rabus R."/>
            <person name="Seemuller E."/>
            <person name="Mitrovic J."/>
            <person name="Muller I."/>
            <person name="Buttner C."/>
            <person name="Reinhardt R."/>
        </authorList>
    </citation>
    <scope>NUCLEOTIDE SEQUENCE [LARGE SCALE GENOMIC DNA]</scope>
    <source>
        <strain evidence="9 10">J233</strain>
    </source>
</reference>
<dbReference type="STRING" id="1318466.BN85414260"/>
<dbReference type="GO" id="GO:0006233">
    <property type="term" value="P:dTDP biosynthetic process"/>
    <property type="evidence" value="ECO:0007669"/>
    <property type="project" value="InterPro"/>
</dbReference>
<evidence type="ECO:0000256" key="4">
    <source>
        <dbReference type="ARBA" id="ARBA00022741"/>
    </source>
</evidence>
<dbReference type="InterPro" id="IPR018094">
    <property type="entry name" value="Thymidylate_kinase"/>
</dbReference>
<protein>
    <recommendedName>
        <fullName evidence="7">Thymidylate kinase</fullName>
        <ecNumber evidence="7">2.7.4.9</ecNumber>
    </recommendedName>
    <alternativeName>
        <fullName evidence="7">dTMP kinase</fullName>
    </alternativeName>
</protein>